<reference evidence="3 4" key="1">
    <citation type="submission" date="2018-11" db="EMBL/GenBank/DDBJ databases">
        <title>Sequencing the genomes of 1000 actinobacteria strains.</title>
        <authorList>
            <person name="Klenk H.-P."/>
        </authorList>
    </citation>
    <scope>NUCLEOTIDE SEQUENCE [LARGE SCALE GENOMIC DNA]</scope>
    <source>
        <strain evidence="3 4">DSM 11294</strain>
    </source>
</reference>
<evidence type="ECO:0000313" key="3">
    <source>
        <dbReference type="EMBL" id="ROR72970.1"/>
    </source>
</evidence>
<feature type="transmembrane region" description="Helical" evidence="2">
    <location>
        <begin position="46"/>
        <end position="65"/>
    </location>
</feature>
<keyword evidence="2" id="KW-0472">Membrane</keyword>
<dbReference type="Pfam" id="PF03334">
    <property type="entry name" value="PhaG_MnhG_YufB"/>
    <property type="match status" value="1"/>
</dbReference>
<keyword evidence="2" id="KW-1133">Transmembrane helix</keyword>
<proteinExistence type="inferred from homology"/>
<dbReference type="PANTHER" id="PTHR34703">
    <property type="entry name" value="ANTIPORTER SUBUNIT MNHG2-RELATED"/>
    <property type="match status" value="1"/>
</dbReference>
<evidence type="ECO:0000313" key="4">
    <source>
        <dbReference type="Proteomes" id="UP000280668"/>
    </source>
</evidence>
<keyword evidence="4" id="KW-1185">Reference proteome</keyword>
<comment type="similarity">
    <text evidence="1">Belongs to the CPA3 antiporters (TC 2.A.63) subunit G family.</text>
</comment>
<accession>A0A3N2BCJ3</accession>
<keyword evidence="2" id="KW-0812">Transmembrane</keyword>
<name>A0A3N2BCJ3_9MICO</name>
<organism evidence="3 4">
    <name type="scientific">Bogoriella caseilytica</name>
    <dbReference type="NCBI Taxonomy" id="56055"/>
    <lineage>
        <taxon>Bacteria</taxon>
        <taxon>Bacillati</taxon>
        <taxon>Actinomycetota</taxon>
        <taxon>Actinomycetes</taxon>
        <taxon>Micrococcales</taxon>
        <taxon>Bogoriellaceae</taxon>
        <taxon>Bogoriella</taxon>
    </lineage>
</organism>
<feature type="transmembrane region" description="Helical" evidence="2">
    <location>
        <begin position="12"/>
        <end position="34"/>
    </location>
</feature>
<dbReference type="Proteomes" id="UP000280668">
    <property type="component" value="Unassembled WGS sequence"/>
</dbReference>
<dbReference type="InterPro" id="IPR005133">
    <property type="entry name" value="PhaG_MnhG_YufB"/>
</dbReference>
<evidence type="ECO:0000256" key="2">
    <source>
        <dbReference type="SAM" id="Phobius"/>
    </source>
</evidence>
<sequence length="97" mass="9838">MIAVLLDLATAVLVLAGAFFFTAGTAGLIRFPGVRNKLHALTKADNLGLGLVLAGVALHLGSWAWAGLLLLTWLLALGAAAASAHLLGGLDAQDAPR</sequence>
<gene>
    <name evidence="3" type="ORF">EDD31_1335</name>
</gene>
<comment type="caution">
    <text evidence="3">The sequence shown here is derived from an EMBL/GenBank/DDBJ whole genome shotgun (WGS) entry which is preliminary data.</text>
</comment>
<dbReference type="PANTHER" id="PTHR34703:SF1">
    <property type="entry name" value="ANTIPORTER SUBUNIT MNHG2-RELATED"/>
    <property type="match status" value="1"/>
</dbReference>
<dbReference type="EMBL" id="RKHK01000001">
    <property type="protein sequence ID" value="ROR72970.1"/>
    <property type="molecule type" value="Genomic_DNA"/>
</dbReference>
<dbReference type="GO" id="GO:0015385">
    <property type="term" value="F:sodium:proton antiporter activity"/>
    <property type="evidence" value="ECO:0007669"/>
    <property type="project" value="TreeGrafter"/>
</dbReference>
<protein>
    <submittedName>
        <fullName evidence="3">Multisubunit sodium/proton antiporter MrpG subunit</fullName>
    </submittedName>
</protein>
<evidence type="ECO:0000256" key="1">
    <source>
        <dbReference type="ARBA" id="ARBA00008404"/>
    </source>
</evidence>
<dbReference type="AlphaFoldDB" id="A0A3N2BCJ3"/>
<dbReference type="RefSeq" id="WP_245990974.1">
    <property type="nucleotide sequence ID" value="NZ_RKHK01000001.1"/>
</dbReference>